<dbReference type="RefSeq" id="WP_406693502.1">
    <property type="nucleotide sequence ID" value="NZ_CP155447.1"/>
</dbReference>
<dbReference type="InterPro" id="IPR019627">
    <property type="entry name" value="YAcAr"/>
</dbReference>
<dbReference type="Pfam" id="PF10686">
    <property type="entry name" value="YAcAr"/>
    <property type="match status" value="1"/>
</dbReference>
<accession>A0AAU7C6J9</accession>
<dbReference type="EMBL" id="CP155447">
    <property type="protein sequence ID" value="XBH00824.1"/>
    <property type="molecule type" value="Genomic_DNA"/>
</dbReference>
<gene>
    <name evidence="2" type="ORF">V5E97_20940</name>
</gene>
<reference evidence="2" key="1">
    <citation type="submission" date="2024-05" db="EMBL/GenBank/DDBJ databases">
        <title>Planctomycetes of the genus Singulisphaera possess chitinolytic capabilities.</title>
        <authorList>
            <person name="Ivanova A."/>
        </authorList>
    </citation>
    <scope>NUCLEOTIDE SEQUENCE</scope>
    <source>
        <strain evidence="2">Ch08T</strain>
    </source>
</reference>
<evidence type="ECO:0000313" key="2">
    <source>
        <dbReference type="EMBL" id="XBH00824.1"/>
    </source>
</evidence>
<dbReference type="AlphaFoldDB" id="A0AAU7C6J9"/>
<protein>
    <submittedName>
        <fullName evidence="2">DUF2493 domain-containing protein</fullName>
    </submittedName>
</protein>
<proteinExistence type="predicted"/>
<organism evidence="2">
    <name type="scientific">Singulisphaera sp. Ch08</name>
    <dbReference type="NCBI Taxonomy" id="3120278"/>
    <lineage>
        <taxon>Bacteria</taxon>
        <taxon>Pseudomonadati</taxon>
        <taxon>Planctomycetota</taxon>
        <taxon>Planctomycetia</taxon>
        <taxon>Isosphaerales</taxon>
        <taxon>Isosphaeraceae</taxon>
        <taxon>Singulisphaera</taxon>
    </lineage>
</organism>
<feature type="domain" description="YspA cpYpsA-related SLOG" evidence="1">
    <location>
        <begin position="4"/>
        <end position="69"/>
    </location>
</feature>
<name>A0AAU7C6J9_9BACT</name>
<sequence>MPIRVLVTGDREWACLGIAEEIVTRLASRYGPELVIVHGGAKGVDLSFELAAREQDLATEVHEADWKKHGRKAAAISSQEMVDLGAELAIAVHRNLAGSRETSDRVRRCLEAGIPVWLIDSEEVKPRRVKQI</sequence>
<evidence type="ECO:0000259" key="1">
    <source>
        <dbReference type="Pfam" id="PF10686"/>
    </source>
</evidence>